<proteinExistence type="predicted"/>
<dbReference type="InterPro" id="IPR004841">
    <property type="entry name" value="AA-permease/SLC12A_dom"/>
</dbReference>
<evidence type="ECO:0000259" key="6">
    <source>
        <dbReference type="Pfam" id="PF00324"/>
    </source>
</evidence>
<dbReference type="PANTHER" id="PTHR43341:SF26">
    <property type="entry name" value="GENERAL AMINO ACID PERMEASE AGP3"/>
    <property type="match status" value="1"/>
</dbReference>
<dbReference type="InterPro" id="IPR050524">
    <property type="entry name" value="APC_YAT"/>
</dbReference>
<feature type="transmembrane region" description="Helical" evidence="5">
    <location>
        <begin position="48"/>
        <end position="69"/>
    </location>
</feature>
<evidence type="ECO:0000313" key="8">
    <source>
        <dbReference type="Proteomes" id="UP000226031"/>
    </source>
</evidence>
<dbReference type="STRING" id="73230.A0A2B7Z8J0"/>
<dbReference type="Pfam" id="PF00324">
    <property type="entry name" value="AA_permease"/>
    <property type="match status" value="1"/>
</dbReference>
<dbReference type="AlphaFoldDB" id="A0A2B7Z8J0"/>
<keyword evidence="3 5" id="KW-1133">Transmembrane helix</keyword>
<sequence length="246" mass="28002">MGRIGKAPRPLGLTNKAGVPWVALLFSNGFSCIAFISVSSNAGKLYEALITLSGVATFIVWSAIGITHIRFRQALVAQGKSPSTLPFKAAFYPYGTYFSLGANVFFIFFQGYPAFLNPFNAENFVVNYILLPIFLSFVVFWKWYKKTKWVKLEEMGIWSGRRDYGEEELNVKKRTMVARLDALSSMNGSIWCNKNIPGIRPHSDPLKIDQGQNWAKGRSKRNWTPENLNTQDVNRELKLRDRMKKE</sequence>
<feature type="transmembrane region" description="Helical" evidence="5">
    <location>
        <begin position="90"/>
        <end position="112"/>
    </location>
</feature>
<comment type="subcellular location">
    <subcellularLocation>
        <location evidence="1">Membrane</location>
        <topology evidence="1">Multi-pass membrane protein</topology>
    </subcellularLocation>
</comment>
<dbReference type="Gene3D" id="1.20.1740.10">
    <property type="entry name" value="Amino acid/polyamine transporter I"/>
    <property type="match status" value="1"/>
</dbReference>
<dbReference type="GO" id="GO:0015171">
    <property type="term" value="F:amino acid transmembrane transporter activity"/>
    <property type="evidence" value="ECO:0007669"/>
    <property type="project" value="TreeGrafter"/>
</dbReference>
<keyword evidence="4 5" id="KW-0472">Membrane</keyword>
<evidence type="ECO:0000256" key="4">
    <source>
        <dbReference type="ARBA" id="ARBA00023136"/>
    </source>
</evidence>
<organism evidence="7 8">
    <name type="scientific">[Emmonsia] crescens</name>
    <dbReference type="NCBI Taxonomy" id="73230"/>
    <lineage>
        <taxon>Eukaryota</taxon>
        <taxon>Fungi</taxon>
        <taxon>Dikarya</taxon>
        <taxon>Ascomycota</taxon>
        <taxon>Pezizomycotina</taxon>
        <taxon>Eurotiomycetes</taxon>
        <taxon>Eurotiomycetidae</taxon>
        <taxon>Onygenales</taxon>
        <taxon>Ajellomycetaceae</taxon>
        <taxon>Emergomyces</taxon>
    </lineage>
</organism>
<keyword evidence="8" id="KW-1185">Reference proteome</keyword>
<dbReference type="VEuPathDB" id="FungiDB:EMCG_03893"/>
<protein>
    <recommendedName>
        <fullName evidence="6">Amino acid permease/ SLC12A domain-containing protein</fullName>
    </recommendedName>
</protein>
<feature type="transmembrane region" description="Helical" evidence="5">
    <location>
        <begin position="124"/>
        <end position="144"/>
    </location>
</feature>
<comment type="caution">
    <text evidence="7">The sequence shown here is derived from an EMBL/GenBank/DDBJ whole genome shotgun (WGS) entry which is preliminary data.</text>
</comment>
<keyword evidence="2 5" id="KW-0812">Transmembrane</keyword>
<evidence type="ECO:0000313" key="7">
    <source>
        <dbReference type="EMBL" id="PGH29681.1"/>
    </source>
</evidence>
<dbReference type="EMBL" id="PDND01000220">
    <property type="protein sequence ID" value="PGH29681.1"/>
    <property type="molecule type" value="Genomic_DNA"/>
</dbReference>
<feature type="domain" description="Amino acid permease/ SLC12A" evidence="6">
    <location>
        <begin position="3"/>
        <end position="150"/>
    </location>
</feature>
<evidence type="ECO:0000256" key="1">
    <source>
        <dbReference type="ARBA" id="ARBA00004141"/>
    </source>
</evidence>
<feature type="transmembrane region" description="Helical" evidence="5">
    <location>
        <begin position="21"/>
        <end position="42"/>
    </location>
</feature>
<dbReference type="GO" id="GO:0016020">
    <property type="term" value="C:membrane"/>
    <property type="evidence" value="ECO:0007669"/>
    <property type="project" value="UniProtKB-SubCell"/>
</dbReference>
<evidence type="ECO:0000256" key="3">
    <source>
        <dbReference type="ARBA" id="ARBA00022989"/>
    </source>
</evidence>
<gene>
    <name evidence="7" type="ORF">GX50_07566</name>
</gene>
<name>A0A2B7Z8J0_9EURO</name>
<dbReference type="Proteomes" id="UP000226031">
    <property type="component" value="Unassembled WGS sequence"/>
</dbReference>
<accession>A0A2B7Z8J0</accession>
<dbReference type="PANTHER" id="PTHR43341">
    <property type="entry name" value="AMINO ACID PERMEASE"/>
    <property type="match status" value="1"/>
</dbReference>
<evidence type="ECO:0000256" key="2">
    <source>
        <dbReference type="ARBA" id="ARBA00022692"/>
    </source>
</evidence>
<evidence type="ECO:0000256" key="5">
    <source>
        <dbReference type="SAM" id="Phobius"/>
    </source>
</evidence>
<reference evidence="7 8" key="1">
    <citation type="submission" date="2017-10" db="EMBL/GenBank/DDBJ databases">
        <title>Comparative genomics in systemic dimorphic fungi from Ajellomycetaceae.</title>
        <authorList>
            <person name="Munoz J.F."/>
            <person name="Mcewen J.G."/>
            <person name="Clay O.K."/>
            <person name="Cuomo C.A."/>
        </authorList>
    </citation>
    <scope>NUCLEOTIDE SEQUENCE [LARGE SCALE GENOMIC DNA]</scope>
    <source>
        <strain evidence="7 8">UAMH4076</strain>
    </source>
</reference>